<feature type="active site" description="Nucleophile" evidence="4">
    <location>
        <position position="240"/>
    </location>
</feature>
<dbReference type="InterPro" id="IPR001944">
    <property type="entry name" value="Glycoside_Hdrlase_35"/>
</dbReference>
<dbReference type="PIRSF" id="PIRSF006336">
    <property type="entry name" value="B-gal"/>
    <property type="match status" value="1"/>
</dbReference>
<evidence type="ECO:0000259" key="8">
    <source>
        <dbReference type="Pfam" id="PF21467"/>
    </source>
</evidence>
<keyword evidence="3" id="KW-0326">Glycosidase</keyword>
<dbReference type="EMBL" id="QVIG01000001">
    <property type="protein sequence ID" value="RGD56422.1"/>
    <property type="molecule type" value="Genomic_DNA"/>
</dbReference>
<evidence type="ECO:0000313" key="10">
    <source>
        <dbReference type="Proteomes" id="UP000263377"/>
    </source>
</evidence>
<dbReference type="AlphaFoldDB" id="A0A372ZLU6"/>
<keyword evidence="10" id="KW-1185">Reference proteome</keyword>
<evidence type="ECO:0000256" key="5">
    <source>
        <dbReference type="RuleBase" id="RU003679"/>
    </source>
</evidence>
<dbReference type="InterPro" id="IPR031330">
    <property type="entry name" value="Gly_Hdrlase_35_cat"/>
</dbReference>
<evidence type="ECO:0000313" key="9">
    <source>
        <dbReference type="EMBL" id="RGD56422.1"/>
    </source>
</evidence>
<gene>
    <name evidence="9" type="ORF">DR950_00230</name>
</gene>
<dbReference type="RefSeq" id="WP_117484829.1">
    <property type="nucleotide sequence ID" value="NZ_QVIG01000001.1"/>
</dbReference>
<dbReference type="PRINTS" id="PR00742">
    <property type="entry name" value="GLHYDRLASE35"/>
</dbReference>
<proteinExistence type="inferred from homology"/>
<feature type="domain" description="Glycoside hydrolase 35 catalytic" evidence="6">
    <location>
        <begin position="17"/>
        <end position="330"/>
    </location>
</feature>
<dbReference type="InterPro" id="IPR048913">
    <property type="entry name" value="BetaGal_gal-bd"/>
</dbReference>
<keyword evidence="2" id="KW-0378">Hydrolase</keyword>
<dbReference type="InterPro" id="IPR048912">
    <property type="entry name" value="BetaGal1-like_ABD1"/>
</dbReference>
<reference evidence="9 10" key="1">
    <citation type="submission" date="2018-08" db="EMBL/GenBank/DDBJ databases">
        <title>Diversity &amp; Physiological Properties of Lignin-Decomposing Actinobacteria from Soil.</title>
        <authorList>
            <person name="Roh S.G."/>
            <person name="Kim S.B."/>
        </authorList>
    </citation>
    <scope>NUCLEOTIDE SEQUENCE [LARGE SCALE GENOMIC DNA]</scope>
    <source>
        <strain evidence="9 10">MMS17-GH009</strain>
    </source>
</reference>
<dbReference type="SUPFAM" id="SSF49785">
    <property type="entry name" value="Galactose-binding domain-like"/>
    <property type="match status" value="1"/>
</dbReference>
<dbReference type="Pfam" id="PF01301">
    <property type="entry name" value="Glyco_hydro_35"/>
    <property type="match status" value="1"/>
</dbReference>
<dbReference type="InterPro" id="IPR008979">
    <property type="entry name" value="Galactose-bd-like_sf"/>
</dbReference>
<dbReference type="Gene3D" id="2.60.120.260">
    <property type="entry name" value="Galactose-binding domain-like"/>
    <property type="match status" value="2"/>
</dbReference>
<evidence type="ECO:0000256" key="1">
    <source>
        <dbReference type="ARBA" id="ARBA00009809"/>
    </source>
</evidence>
<dbReference type="PANTHER" id="PTHR23421">
    <property type="entry name" value="BETA-GALACTOSIDASE RELATED"/>
    <property type="match status" value="1"/>
</dbReference>
<comment type="similarity">
    <text evidence="1 5">Belongs to the glycosyl hydrolase 35 family.</text>
</comment>
<evidence type="ECO:0000256" key="2">
    <source>
        <dbReference type="ARBA" id="ARBA00022801"/>
    </source>
</evidence>
<dbReference type="Pfam" id="PF21317">
    <property type="entry name" value="BetaGal_ABD_1"/>
    <property type="match status" value="1"/>
</dbReference>
<comment type="caution">
    <text evidence="9">The sequence shown here is derived from an EMBL/GenBank/DDBJ whole genome shotgun (WGS) entry which is preliminary data.</text>
</comment>
<dbReference type="SUPFAM" id="SSF51445">
    <property type="entry name" value="(Trans)glycosidases"/>
    <property type="match status" value="1"/>
</dbReference>
<dbReference type="GO" id="GO:0004565">
    <property type="term" value="F:beta-galactosidase activity"/>
    <property type="evidence" value="ECO:0007669"/>
    <property type="project" value="InterPro"/>
</dbReference>
<evidence type="ECO:0000259" key="7">
    <source>
        <dbReference type="Pfam" id="PF21317"/>
    </source>
</evidence>
<dbReference type="GO" id="GO:0005975">
    <property type="term" value="P:carbohydrate metabolic process"/>
    <property type="evidence" value="ECO:0007669"/>
    <property type="project" value="InterPro"/>
</dbReference>
<feature type="active site" description="Proton donor" evidence="4">
    <location>
        <position position="164"/>
    </location>
</feature>
<organism evidence="9 10">
    <name type="scientific">Kitasatospora xanthocidica</name>
    <dbReference type="NCBI Taxonomy" id="83382"/>
    <lineage>
        <taxon>Bacteria</taxon>
        <taxon>Bacillati</taxon>
        <taxon>Actinomycetota</taxon>
        <taxon>Actinomycetes</taxon>
        <taxon>Kitasatosporales</taxon>
        <taxon>Streptomycetaceae</taxon>
        <taxon>Kitasatospora</taxon>
    </lineage>
</organism>
<evidence type="ECO:0000259" key="6">
    <source>
        <dbReference type="Pfam" id="PF01301"/>
    </source>
</evidence>
<dbReference type="InterPro" id="IPR017853">
    <property type="entry name" value="GH"/>
</dbReference>
<sequence>MADQAPHPALTTDGDTFLRGGRPHRIVSAAVHYFRIRPQQWTDRLTRLRAMGVNTVETYVAWNFHQPAPGRADFTGDRDLAAFVRAAGDLGLDVIVRPGPYICAEWEFGGLPGWLLADPAMRLRRLDPPFLAAVDAWFDHLVPVLLPLLSSHGGPVVAVAVENEYGSYGNDTAYLEHLRDALVARGVDILLFTADGAEDGFQLGGRVPGLLTTGTFGSRPEESLACLRRHQPVGPLVTMEYWCGWFDHWGAPHHVRDAEDAAEVLDAQLAAGASVNMYMGHGGTNFGWWNGANHDGTSYQPDVTSYDYDAPVGEAGELTEKFHLFRAVIERHLGPNPHPLPPLPARLAPRSAPVTAGRPLLGAGGALGELSTAHRLPEPLPMERLGQNLGLIHYRTRLRGPLAHGELRVDGLADRAQVFLDGEPLGVLDRNHPEQALPLRVPEGGAVLELLVENLGRINYGPLLHDPKGITGGVRVDRQYQFGWEIRPLPLDDLTALALGAPSTADGPGFHRAELTVDTPADGFLALPGFTKGMVWLNGFALGRYWDRGPQRTLYAPAPLWRAGANELLVLELHRPGDRVELVEGPDLGPAVPEERYGS</sequence>
<evidence type="ECO:0000256" key="3">
    <source>
        <dbReference type="ARBA" id="ARBA00023295"/>
    </source>
</evidence>
<dbReference type="Pfam" id="PF21467">
    <property type="entry name" value="BetaGal_gal-bd"/>
    <property type="match status" value="1"/>
</dbReference>
<name>A0A372ZLU6_9ACTN</name>
<dbReference type="Gene3D" id="3.20.20.80">
    <property type="entry name" value="Glycosidases"/>
    <property type="match status" value="1"/>
</dbReference>
<protein>
    <submittedName>
        <fullName evidence="9">Beta-galactosidase</fullName>
    </submittedName>
</protein>
<feature type="domain" description="Beta-galactosidase 1-like first all-beta" evidence="7">
    <location>
        <begin position="379"/>
        <end position="489"/>
    </location>
</feature>
<feature type="domain" description="Beta-galactosidase galactose-binding" evidence="8">
    <location>
        <begin position="508"/>
        <end position="566"/>
    </location>
</feature>
<dbReference type="InterPro" id="IPR026283">
    <property type="entry name" value="B-gal_1-like"/>
</dbReference>
<accession>A0A372ZLU6</accession>
<evidence type="ECO:0000256" key="4">
    <source>
        <dbReference type="PIRSR" id="PIRSR006336-1"/>
    </source>
</evidence>
<dbReference type="Proteomes" id="UP000263377">
    <property type="component" value="Unassembled WGS sequence"/>
</dbReference>
<dbReference type="FunFam" id="3.20.20.80:FF:000115">
    <property type="entry name" value="Beta-galactosidase"/>
    <property type="match status" value="1"/>
</dbReference>